<protein>
    <submittedName>
        <fullName evidence="2">Uncharacterized protein</fullName>
    </submittedName>
</protein>
<gene>
    <name evidence="2" type="ORF">DXB31_07570</name>
</gene>
<keyword evidence="1" id="KW-1133">Transmembrane helix</keyword>
<dbReference type="RefSeq" id="WP_004610221.1">
    <property type="nucleotide sequence ID" value="NZ_CABKNM010000002.1"/>
</dbReference>
<dbReference type="EMBL" id="QSVF01000017">
    <property type="protein sequence ID" value="RGO09086.1"/>
    <property type="molecule type" value="Genomic_DNA"/>
</dbReference>
<comment type="caution">
    <text evidence="2">The sequence shown here is derived from an EMBL/GenBank/DDBJ whole genome shotgun (WGS) entry which is preliminary data.</text>
</comment>
<sequence length="114" mass="13407">MFLKKINLKSFKTKVIIFLIVLQILSLILIVRLYNSSDIGKSYPMGRELLEYAFIGDRYDVKILDSEGNDITTEFLEENKKYYIADDWDKIMDNFVKESGNLMTDDKYDKSISR</sequence>
<evidence type="ECO:0000313" key="2">
    <source>
        <dbReference type="EMBL" id="RGO09086.1"/>
    </source>
</evidence>
<feature type="transmembrane region" description="Helical" evidence="1">
    <location>
        <begin position="15"/>
        <end position="35"/>
    </location>
</feature>
<proteinExistence type="predicted"/>
<dbReference type="Proteomes" id="UP000261087">
    <property type="component" value="Unassembled WGS sequence"/>
</dbReference>
<keyword evidence="1" id="KW-0812">Transmembrane</keyword>
<keyword evidence="1" id="KW-0472">Membrane</keyword>
<evidence type="ECO:0000256" key="1">
    <source>
        <dbReference type="SAM" id="Phobius"/>
    </source>
</evidence>
<dbReference type="AlphaFoldDB" id="A0A3E5FP69"/>
<reference evidence="2 3" key="1">
    <citation type="submission" date="2018-08" db="EMBL/GenBank/DDBJ databases">
        <title>A genome reference for cultivated species of the human gut microbiota.</title>
        <authorList>
            <person name="Zou Y."/>
            <person name="Xue W."/>
            <person name="Luo G."/>
        </authorList>
    </citation>
    <scope>NUCLEOTIDE SEQUENCE [LARGE SCALE GENOMIC DNA]</scope>
    <source>
        <strain evidence="2 3">OM02-6</strain>
    </source>
</reference>
<dbReference type="GeneID" id="94016832"/>
<name>A0A3E5FP69_9FIRM</name>
<accession>A0A3E5FP69</accession>
<evidence type="ECO:0000313" key="3">
    <source>
        <dbReference type="Proteomes" id="UP000261087"/>
    </source>
</evidence>
<organism evidence="2 3">
    <name type="scientific">Thomasclavelia spiroformis</name>
    <dbReference type="NCBI Taxonomy" id="29348"/>
    <lineage>
        <taxon>Bacteria</taxon>
        <taxon>Bacillati</taxon>
        <taxon>Bacillota</taxon>
        <taxon>Erysipelotrichia</taxon>
        <taxon>Erysipelotrichales</taxon>
        <taxon>Coprobacillaceae</taxon>
        <taxon>Thomasclavelia</taxon>
    </lineage>
</organism>